<keyword evidence="6" id="KW-1185">Reference proteome</keyword>
<dbReference type="GO" id="GO:0006952">
    <property type="term" value="P:defense response"/>
    <property type="evidence" value="ECO:0007669"/>
    <property type="project" value="UniProtKB-KW"/>
</dbReference>
<comment type="caution">
    <text evidence="5">The sequence shown here is derived from an EMBL/GenBank/DDBJ whole genome shotgun (WGS) entry which is preliminary data.</text>
</comment>
<keyword evidence="1" id="KW-0677">Repeat</keyword>
<evidence type="ECO:0000313" key="5">
    <source>
        <dbReference type="EMBL" id="MCI43904.1"/>
    </source>
</evidence>
<dbReference type="AlphaFoldDB" id="A0A392S6T6"/>
<keyword evidence="2" id="KW-0547">Nucleotide-binding</keyword>
<evidence type="ECO:0000313" key="6">
    <source>
        <dbReference type="Proteomes" id="UP000265520"/>
    </source>
</evidence>
<dbReference type="Pfam" id="PF18052">
    <property type="entry name" value="Rx_N"/>
    <property type="match status" value="1"/>
</dbReference>
<dbReference type="Proteomes" id="UP000265520">
    <property type="component" value="Unassembled WGS sequence"/>
</dbReference>
<dbReference type="InterPro" id="IPR041118">
    <property type="entry name" value="Rx_N"/>
</dbReference>
<accession>A0A392S6T6</accession>
<evidence type="ECO:0000256" key="1">
    <source>
        <dbReference type="ARBA" id="ARBA00022737"/>
    </source>
</evidence>
<dbReference type="EMBL" id="LXQA010323479">
    <property type="protein sequence ID" value="MCI43904.1"/>
    <property type="molecule type" value="Genomic_DNA"/>
</dbReference>
<organism evidence="5 6">
    <name type="scientific">Trifolium medium</name>
    <dbReference type="NCBI Taxonomy" id="97028"/>
    <lineage>
        <taxon>Eukaryota</taxon>
        <taxon>Viridiplantae</taxon>
        <taxon>Streptophyta</taxon>
        <taxon>Embryophyta</taxon>
        <taxon>Tracheophyta</taxon>
        <taxon>Spermatophyta</taxon>
        <taxon>Magnoliopsida</taxon>
        <taxon>eudicotyledons</taxon>
        <taxon>Gunneridae</taxon>
        <taxon>Pentapetalae</taxon>
        <taxon>rosids</taxon>
        <taxon>fabids</taxon>
        <taxon>Fabales</taxon>
        <taxon>Fabaceae</taxon>
        <taxon>Papilionoideae</taxon>
        <taxon>50 kb inversion clade</taxon>
        <taxon>NPAAA clade</taxon>
        <taxon>Hologalegina</taxon>
        <taxon>IRL clade</taxon>
        <taxon>Trifolieae</taxon>
        <taxon>Trifolium</taxon>
    </lineage>
</organism>
<feature type="domain" description="Disease resistance N-terminal" evidence="4">
    <location>
        <begin position="3"/>
        <end position="47"/>
    </location>
</feature>
<reference evidence="5 6" key="1">
    <citation type="journal article" date="2018" name="Front. Plant Sci.">
        <title>Red Clover (Trifolium pratense) and Zigzag Clover (T. medium) - A Picture of Genomic Similarities and Differences.</title>
        <authorList>
            <person name="Dluhosova J."/>
            <person name="Istvanek J."/>
            <person name="Nedelnik J."/>
            <person name="Repkova J."/>
        </authorList>
    </citation>
    <scope>NUCLEOTIDE SEQUENCE [LARGE SCALE GENOMIC DNA]</scope>
    <source>
        <strain evidence="6">cv. 10/8</strain>
        <tissue evidence="5">Leaf</tissue>
    </source>
</reference>
<feature type="non-terminal residue" evidence="5">
    <location>
        <position position="51"/>
    </location>
</feature>
<evidence type="ECO:0000256" key="3">
    <source>
        <dbReference type="ARBA" id="ARBA00022821"/>
    </source>
</evidence>
<protein>
    <submittedName>
        <fullName evidence="5">Disease resistance protein</fullName>
    </submittedName>
</protein>
<name>A0A392S6T6_9FABA</name>
<keyword evidence="3" id="KW-0611">Plant defense</keyword>
<evidence type="ECO:0000256" key="2">
    <source>
        <dbReference type="ARBA" id="ARBA00022741"/>
    </source>
</evidence>
<dbReference type="Gene3D" id="1.20.5.4130">
    <property type="match status" value="1"/>
</dbReference>
<sequence length="51" mass="6045">MVADSLEHKDPELKEWVTRVRKIVEDMEDALDEYNLHLVDHHQQSKNDSSI</sequence>
<dbReference type="GO" id="GO:0000166">
    <property type="term" value="F:nucleotide binding"/>
    <property type="evidence" value="ECO:0007669"/>
    <property type="project" value="UniProtKB-KW"/>
</dbReference>
<evidence type="ECO:0000259" key="4">
    <source>
        <dbReference type="Pfam" id="PF18052"/>
    </source>
</evidence>
<proteinExistence type="predicted"/>